<evidence type="ECO:0000313" key="4">
    <source>
        <dbReference type="EMBL" id="MEE6257217.1"/>
    </source>
</evidence>
<reference evidence="4 5" key="1">
    <citation type="submission" date="2024-01" db="EMBL/GenBank/DDBJ databases">
        <title>Genome insights into Plantactinospora sonchi sp. nov.</title>
        <authorList>
            <person name="Wang L."/>
        </authorList>
    </citation>
    <scope>NUCLEOTIDE SEQUENCE [LARGE SCALE GENOMIC DNA]</scope>
    <source>
        <strain evidence="4 5">NEAU-QY2</strain>
    </source>
</reference>
<proteinExistence type="predicted"/>
<dbReference type="PROSITE" id="PS50297">
    <property type="entry name" value="ANK_REP_REGION"/>
    <property type="match status" value="1"/>
</dbReference>
<name>A0ABU7RL42_9ACTN</name>
<organism evidence="4 5">
    <name type="scientific">Plantactinospora sonchi</name>
    <dbReference type="NCBI Taxonomy" id="1544735"/>
    <lineage>
        <taxon>Bacteria</taxon>
        <taxon>Bacillati</taxon>
        <taxon>Actinomycetota</taxon>
        <taxon>Actinomycetes</taxon>
        <taxon>Micromonosporales</taxon>
        <taxon>Micromonosporaceae</taxon>
        <taxon>Plantactinospora</taxon>
    </lineage>
</organism>
<dbReference type="PANTHER" id="PTHR24166">
    <property type="entry name" value="ROLLING PEBBLES, ISOFORM B"/>
    <property type="match status" value="1"/>
</dbReference>
<dbReference type="SUPFAM" id="SSF48403">
    <property type="entry name" value="Ankyrin repeat"/>
    <property type="match status" value="1"/>
</dbReference>
<comment type="caution">
    <text evidence="4">The sequence shown here is derived from an EMBL/GenBank/DDBJ whole genome shotgun (WGS) entry which is preliminary data.</text>
</comment>
<dbReference type="InterPro" id="IPR036770">
    <property type="entry name" value="Ankyrin_rpt-contain_sf"/>
</dbReference>
<dbReference type="PANTHER" id="PTHR24166:SF48">
    <property type="entry name" value="PROTEIN VAPYRIN"/>
    <property type="match status" value="1"/>
</dbReference>
<gene>
    <name evidence="4" type="ORF">V1633_01780</name>
</gene>
<feature type="repeat" description="ANK" evidence="3">
    <location>
        <begin position="437"/>
        <end position="469"/>
    </location>
</feature>
<evidence type="ECO:0000256" key="1">
    <source>
        <dbReference type="ARBA" id="ARBA00022737"/>
    </source>
</evidence>
<keyword evidence="5" id="KW-1185">Reference proteome</keyword>
<dbReference type="Proteomes" id="UP001332243">
    <property type="component" value="Unassembled WGS sequence"/>
</dbReference>
<keyword evidence="2 3" id="KW-0040">ANK repeat</keyword>
<sequence>MSASDFTRPSSRLPERPHIEQLRRQAAELQRRYASGAPDAVALVTTELPDRPAPSAARLPRSVALLVVARRYGFASWPRLKRHVELVTRYTRIPDQVPPSAEPAPEFLRLACLTYTDDDGPHQWEQARRLLRGYPGIPDSSVHAAAAVADPARVRRFLADDPDTAGADGGPYRWPPLLYLAYARHDPDVPERAVLDTARLLLSYGADPDAGYLWHGLPTPFTVLTGAFGEGEQGPTRQPRHPHQLALARLLLDAGADPNDGQALYNRMFGPDDSHLTLLFRYGLGGGDGGPWRARLGDAVDSPAGLLRRQLRHAVTHGLPDRVRRLAAHGVDLDSPFADGRTAGELAALHGHPEIAGFLASHGAAGPALAGIDAVVAALLTADRAALDRLRAADPHAVDVTRAARPDLVRRATAAGRAEAVPLLVELGFDVDAAGPAAQTALHTAVAADNPALVRLLLSLGAEPTRRDGRFDATPLDWARHLGHQDLVRLLTPLTGE</sequence>
<keyword evidence="1" id="KW-0677">Repeat</keyword>
<accession>A0ABU7RL42</accession>
<dbReference type="InterPro" id="IPR002110">
    <property type="entry name" value="Ankyrin_rpt"/>
</dbReference>
<evidence type="ECO:0000256" key="2">
    <source>
        <dbReference type="ARBA" id="ARBA00023043"/>
    </source>
</evidence>
<dbReference type="SMART" id="SM00248">
    <property type="entry name" value="ANK"/>
    <property type="match status" value="5"/>
</dbReference>
<dbReference type="PROSITE" id="PS50088">
    <property type="entry name" value="ANK_REPEAT"/>
    <property type="match status" value="1"/>
</dbReference>
<evidence type="ECO:0000313" key="5">
    <source>
        <dbReference type="Proteomes" id="UP001332243"/>
    </source>
</evidence>
<dbReference type="InterPro" id="IPR050889">
    <property type="entry name" value="Dendritic_Spine_Reg/Scaffold"/>
</dbReference>
<dbReference type="Pfam" id="PF12796">
    <property type="entry name" value="Ank_2"/>
    <property type="match status" value="1"/>
</dbReference>
<dbReference type="RefSeq" id="WP_331212296.1">
    <property type="nucleotide sequence ID" value="NZ_JAZGQK010000001.1"/>
</dbReference>
<dbReference type="Gene3D" id="1.25.40.20">
    <property type="entry name" value="Ankyrin repeat-containing domain"/>
    <property type="match status" value="3"/>
</dbReference>
<protein>
    <submittedName>
        <fullName evidence="4">Ankyrin repeat domain-containing protein</fullName>
    </submittedName>
</protein>
<evidence type="ECO:0000256" key="3">
    <source>
        <dbReference type="PROSITE-ProRule" id="PRU00023"/>
    </source>
</evidence>
<dbReference type="EMBL" id="JAZGQK010000001">
    <property type="protein sequence ID" value="MEE6257217.1"/>
    <property type="molecule type" value="Genomic_DNA"/>
</dbReference>